<dbReference type="GO" id="GO:0005794">
    <property type="term" value="C:Golgi apparatus"/>
    <property type="evidence" value="ECO:0007669"/>
    <property type="project" value="UniProtKB-SubCell"/>
</dbReference>
<evidence type="ECO:0000256" key="6">
    <source>
        <dbReference type="ARBA" id="ARBA00022679"/>
    </source>
</evidence>
<keyword evidence="12" id="KW-0961">Cell wall biogenesis/degradation</keyword>
<keyword evidence="7" id="KW-0689">Ribosomal protein</keyword>
<evidence type="ECO:0000313" key="16">
    <source>
        <dbReference type="Proteomes" id="UP000796880"/>
    </source>
</evidence>
<keyword evidence="14" id="KW-1133">Transmembrane helix</keyword>
<dbReference type="CDD" id="cd23701">
    <property type="entry name" value="At1g26750"/>
    <property type="match status" value="1"/>
</dbReference>
<dbReference type="PANTHER" id="PTHR31889">
    <property type="entry name" value="FUCOSYLTRANSFERASE 2-RELATED"/>
    <property type="match status" value="1"/>
</dbReference>
<dbReference type="Proteomes" id="UP000796880">
    <property type="component" value="Unassembled WGS sequence"/>
</dbReference>
<dbReference type="EMBL" id="VOIH02000012">
    <property type="protein sequence ID" value="KAF3431498.1"/>
    <property type="molecule type" value="Genomic_DNA"/>
</dbReference>
<dbReference type="GO" id="GO:0008107">
    <property type="term" value="F:galactoside 2-alpha-L-fucosyltransferase activity"/>
    <property type="evidence" value="ECO:0007669"/>
    <property type="project" value="InterPro"/>
</dbReference>
<evidence type="ECO:0000256" key="10">
    <source>
        <dbReference type="ARBA" id="ARBA00023180"/>
    </source>
</evidence>
<keyword evidence="10" id="KW-0325">Glycoprotein</keyword>
<dbReference type="GO" id="GO:0016020">
    <property type="term" value="C:membrane"/>
    <property type="evidence" value="ECO:0007669"/>
    <property type="project" value="InterPro"/>
</dbReference>
<comment type="subcellular location">
    <subcellularLocation>
        <location evidence="2">Golgi apparatus</location>
    </subcellularLocation>
    <subcellularLocation>
        <location evidence="1">Mitochondrion</location>
    </subcellularLocation>
</comment>
<dbReference type="AlphaFoldDB" id="A0A8K0DM59"/>
<reference evidence="15" key="1">
    <citation type="submission" date="2020-03" db="EMBL/GenBank/DDBJ databases">
        <title>A high-quality chromosome-level genome assembly of a woody plant with both climbing and erect habits, Rhamnella rubrinervis.</title>
        <authorList>
            <person name="Lu Z."/>
            <person name="Yang Y."/>
            <person name="Zhu X."/>
            <person name="Sun Y."/>
        </authorList>
    </citation>
    <scope>NUCLEOTIDE SEQUENCE</scope>
    <source>
        <strain evidence="15">BYM</strain>
        <tissue evidence="15">Leaf</tissue>
    </source>
</reference>
<comment type="similarity">
    <text evidence="4">Belongs to the glycosyltransferase 37 family.</text>
</comment>
<proteinExistence type="inferred from homology"/>
<evidence type="ECO:0000256" key="1">
    <source>
        <dbReference type="ARBA" id="ARBA00004173"/>
    </source>
</evidence>
<evidence type="ECO:0000256" key="3">
    <source>
        <dbReference type="ARBA" id="ARBA00009864"/>
    </source>
</evidence>
<evidence type="ECO:0000256" key="12">
    <source>
        <dbReference type="ARBA" id="ARBA00023316"/>
    </source>
</evidence>
<evidence type="ECO:0000256" key="5">
    <source>
        <dbReference type="ARBA" id="ARBA00022676"/>
    </source>
</evidence>
<comment type="similarity">
    <text evidence="3">Belongs to the mitochondrion-specific ribosomal protein mS23 family.</text>
</comment>
<sequence length="773" mass="88050">MDLSAFRQRLSPVKITDPRANQATRFTQSKSGSTTMRLIKILSACLIVLPVLVSLSLVLRNPPADHVRGFADARILGKFAQNGSSPAVGEANGFSQNTGKLREQMQNGLLAPGFDETSCLSRYQASAYRKPSSHEPSSYLISKLRRYEEVHKRCGPNTKFYNETLEQLKSGHSGSPTECKYIVWISFSGLGNRILTIASAFLYALLTNRVLLVDPGNDMADLFCEAFPETSWFLPLDFPIKDQFKDFNQKSTECYGNMLKSNLLNTSTESIPAYLYLHLVHDYDDQDKLFFCDQDQSLLKKVPWLMMKTDNYFVPSLFLIPSFEQELSKLFPEKGTVFHHLGRYLMHPSNHVWGLIMRYYQAYLAKADERIGIQIRTFESGTGPFKHVMDQILACTAKEKLLPEVDMRGSYITPSRTPKLKTVLITSLSSGYFEIVRNLYWQHPTVTGDLIGVYQPSHEKHQQTGKQLHNRKAWAEMYLLSLSDVLVTSAWSTFGYVAQGLGGLKPWILYKPDNQTVPDPPCRRVMSMEPCFHAPPFYDCKAKTGIDTGKLVPHVRHCEDISWGLKLVDGICRKRAREGKLREGTMSFMKGDLLTRTRKLVKGLAMAEPRWLKAMEQAPPATFPRSDGKVKRISLPEDVYVQKFFQKHPDSKHEDAIKLCGFDPPPARVFGLRVLELKEQGVGEEQAMYLADLEYKAERKAKKEAYKQLRKTARAQGKRPPPNPYPSAIKEIQAEEKKYVCDRFFNPRMRDIIKKMKESQAADAQDRFRGGDW</sequence>
<dbReference type="GO" id="GO:0071555">
    <property type="term" value="P:cell wall organization"/>
    <property type="evidence" value="ECO:0007669"/>
    <property type="project" value="UniProtKB-KW"/>
</dbReference>
<dbReference type="GO" id="GO:0042546">
    <property type="term" value="P:cell wall biogenesis"/>
    <property type="evidence" value="ECO:0007669"/>
    <property type="project" value="InterPro"/>
</dbReference>
<dbReference type="FunFam" id="3.40.50.11340:FF:000005">
    <property type="entry name" value="Galactoside 2-alpha-L-fucosyltransferase"/>
    <property type="match status" value="1"/>
</dbReference>
<evidence type="ECO:0000256" key="4">
    <source>
        <dbReference type="ARBA" id="ARBA00010481"/>
    </source>
</evidence>
<keyword evidence="8" id="KW-0333">Golgi apparatus</keyword>
<dbReference type="GO" id="GO:0009969">
    <property type="term" value="P:xyloglucan biosynthetic process"/>
    <property type="evidence" value="ECO:0007669"/>
    <property type="project" value="TreeGrafter"/>
</dbReference>
<evidence type="ECO:0000256" key="14">
    <source>
        <dbReference type="SAM" id="Phobius"/>
    </source>
</evidence>
<protein>
    <recommendedName>
        <fullName evidence="13">Small ribosomal subunit protein mS23</fullName>
    </recommendedName>
</protein>
<keyword evidence="11" id="KW-0687">Ribonucleoprotein</keyword>
<dbReference type="Gene3D" id="3.40.50.11340">
    <property type="match status" value="1"/>
</dbReference>
<evidence type="ECO:0000256" key="7">
    <source>
        <dbReference type="ARBA" id="ARBA00022980"/>
    </source>
</evidence>
<dbReference type="InterPro" id="IPR059242">
    <property type="entry name" value="mS23_dom"/>
</dbReference>
<evidence type="ECO:0000256" key="9">
    <source>
        <dbReference type="ARBA" id="ARBA00023128"/>
    </source>
</evidence>
<dbReference type="OrthoDB" id="428346at2759"/>
<evidence type="ECO:0000256" key="11">
    <source>
        <dbReference type="ARBA" id="ARBA00023274"/>
    </source>
</evidence>
<evidence type="ECO:0000256" key="8">
    <source>
        <dbReference type="ARBA" id="ARBA00023034"/>
    </source>
</evidence>
<accession>A0A8K0DM59</accession>
<name>A0A8K0DM59_9ROSA</name>
<keyword evidence="14" id="KW-0472">Membrane</keyword>
<dbReference type="PANTHER" id="PTHR31889:SF74">
    <property type="entry name" value="GALACTOSIDE 2-ALPHA-L-FUCOSYLTRANSFERASE"/>
    <property type="match status" value="1"/>
</dbReference>
<evidence type="ECO:0000313" key="15">
    <source>
        <dbReference type="EMBL" id="KAF3431498.1"/>
    </source>
</evidence>
<comment type="caution">
    <text evidence="15">The sequence shown here is derived from an EMBL/GenBank/DDBJ whole genome shotgun (WGS) entry which is preliminary data.</text>
</comment>
<evidence type="ECO:0000256" key="2">
    <source>
        <dbReference type="ARBA" id="ARBA00004555"/>
    </source>
</evidence>
<feature type="transmembrane region" description="Helical" evidence="14">
    <location>
        <begin position="38"/>
        <end position="59"/>
    </location>
</feature>
<gene>
    <name evidence="15" type="ORF">FNV43_RR26229</name>
</gene>
<keyword evidence="5" id="KW-0328">Glycosyltransferase</keyword>
<keyword evidence="6" id="KW-0808">Transferase</keyword>
<keyword evidence="16" id="KW-1185">Reference proteome</keyword>
<evidence type="ECO:0000256" key="13">
    <source>
        <dbReference type="ARBA" id="ARBA00035137"/>
    </source>
</evidence>
<keyword evidence="9" id="KW-0496">Mitochondrion</keyword>
<dbReference type="Pfam" id="PF03254">
    <property type="entry name" value="XG_FTase"/>
    <property type="match status" value="1"/>
</dbReference>
<keyword evidence="14" id="KW-0812">Transmembrane</keyword>
<organism evidence="15 16">
    <name type="scientific">Rhamnella rubrinervis</name>
    <dbReference type="NCBI Taxonomy" id="2594499"/>
    <lineage>
        <taxon>Eukaryota</taxon>
        <taxon>Viridiplantae</taxon>
        <taxon>Streptophyta</taxon>
        <taxon>Embryophyta</taxon>
        <taxon>Tracheophyta</taxon>
        <taxon>Spermatophyta</taxon>
        <taxon>Magnoliopsida</taxon>
        <taxon>eudicotyledons</taxon>
        <taxon>Gunneridae</taxon>
        <taxon>Pentapetalae</taxon>
        <taxon>rosids</taxon>
        <taxon>fabids</taxon>
        <taxon>Rosales</taxon>
        <taxon>Rhamnaceae</taxon>
        <taxon>rhamnoid group</taxon>
        <taxon>Rhamneae</taxon>
        <taxon>Rhamnella</taxon>
    </lineage>
</organism>
<dbReference type="InterPro" id="IPR004938">
    <property type="entry name" value="XG_FTase"/>
</dbReference>